<evidence type="ECO:0000256" key="1">
    <source>
        <dbReference type="ARBA" id="ARBA00004651"/>
    </source>
</evidence>
<feature type="domain" description="ABC transmembrane type-1" evidence="8">
    <location>
        <begin position="66"/>
        <end position="278"/>
    </location>
</feature>
<sequence>MRSKRWVPWAFLVLPLTMYSIWVIYPLISTLLLSFTSWDGVSMSKDIIGLDNFRELFRDPYFIVSLINNIKWLIGFAVVCVPAGLGIALLLDQGFKGSKVYKTLIYLPMTLSFVVIGQIWSWILEPRNGVLNSLLALLGFKGVSWLSDPSVVTYSLIMAASWRQISYAMVLFLAGLKGVPKELVEAATVDGAGPWKRFWNIVLPMLKPATVVAVTVSVIDSLRAFDIVYVLTRGGPFYSSSVMANYMYIKAFNNYRMGYGSSIATIQFLITLVFIVVYMRNVLKKEVENE</sequence>
<evidence type="ECO:0000313" key="10">
    <source>
        <dbReference type="EMBL" id="KUK68154.1"/>
    </source>
</evidence>
<reference evidence="11" key="1">
    <citation type="journal article" date="2015" name="MBio">
        <title>Genome-resolved metagenomic analysis reveals roles for candidate phyla and other microbial community members in biogeochemical transformations in oil reservoirs.</title>
        <authorList>
            <person name="Hu P."/>
            <person name="Tom L."/>
            <person name="Singh A."/>
            <person name="Thomas B.C."/>
            <person name="Baker B.J."/>
            <person name="Piceno Y.M."/>
            <person name="Andersen G.L."/>
            <person name="Banfield J.F."/>
        </authorList>
    </citation>
    <scope>NUCLEOTIDE SEQUENCE [LARGE SCALE GENOMIC DNA]</scope>
    <source>
        <strain evidence="10">46_47</strain>
        <strain evidence="11">46_70</strain>
    </source>
</reference>
<dbReference type="Gene3D" id="1.10.3720.10">
    <property type="entry name" value="MetI-like"/>
    <property type="match status" value="1"/>
</dbReference>
<evidence type="ECO:0000259" key="8">
    <source>
        <dbReference type="PROSITE" id="PS50928"/>
    </source>
</evidence>
<evidence type="ECO:0000256" key="3">
    <source>
        <dbReference type="ARBA" id="ARBA00022475"/>
    </source>
</evidence>
<dbReference type="EMBL" id="LGGH01000033">
    <property type="protein sequence ID" value="KUK68154.1"/>
    <property type="molecule type" value="Genomic_DNA"/>
</dbReference>
<evidence type="ECO:0000256" key="5">
    <source>
        <dbReference type="ARBA" id="ARBA00022989"/>
    </source>
</evidence>
<dbReference type="PROSITE" id="PS50928">
    <property type="entry name" value="ABC_TM1"/>
    <property type="match status" value="1"/>
</dbReference>
<accession>A0A117M8F0</accession>
<proteinExistence type="inferred from homology"/>
<dbReference type="PANTHER" id="PTHR30193">
    <property type="entry name" value="ABC TRANSPORTER PERMEASE PROTEIN"/>
    <property type="match status" value="1"/>
</dbReference>
<evidence type="ECO:0000313" key="14">
    <source>
        <dbReference type="Proteomes" id="UP000264215"/>
    </source>
</evidence>
<dbReference type="InterPro" id="IPR035906">
    <property type="entry name" value="MetI-like_sf"/>
</dbReference>
<evidence type="ECO:0000313" key="9">
    <source>
        <dbReference type="EMBL" id="HCO69348.1"/>
    </source>
</evidence>
<evidence type="ECO:0000256" key="4">
    <source>
        <dbReference type="ARBA" id="ARBA00022692"/>
    </source>
</evidence>
<reference evidence="12 13" key="2">
    <citation type="journal article" date="2015" name="MBio">
        <title>Genome-Resolved Metagenomic Analysis Reveals Roles for Candidate Phyla and Other Microbial Community Members in Biogeochemical Transformations in Oil Reservoirs.</title>
        <authorList>
            <person name="Hu P."/>
            <person name="Tom L."/>
            <person name="Singh A."/>
            <person name="Thomas B.C."/>
            <person name="Baker B.J."/>
            <person name="Piceno Y.M."/>
            <person name="Andersen G.L."/>
            <person name="Banfield J.F."/>
        </authorList>
    </citation>
    <scope>NUCLEOTIDE SEQUENCE [LARGE SCALE GENOMIC DNA]</scope>
</reference>
<dbReference type="Proteomes" id="UP000054260">
    <property type="component" value="Unassembled WGS sequence"/>
</dbReference>
<feature type="transmembrane region" description="Helical" evidence="7">
    <location>
        <begin position="151"/>
        <end position="174"/>
    </location>
</feature>
<dbReference type="Proteomes" id="UP000055014">
    <property type="component" value="Unassembled WGS sequence"/>
</dbReference>
<evidence type="ECO:0000313" key="12">
    <source>
        <dbReference type="Proteomes" id="UP000054260"/>
    </source>
</evidence>
<dbReference type="SUPFAM" id="SSF161098">
    <property type="entry name" value="MetI-like"/>
    <property type="match status" value="1"/>
</dbReference>
<feature type="transmembrane region" description="Helical" evidence="7">
    <location>
        <begin position="7"/>
        <end position="28"/>
    </location>
</feature>
<reference evidence="9 14" key="3">
    <citation type="journal article" date="2018" name="Nat. Biotechnol.">
        <title>A standardized bacterial taxonomy based on genome phylogeny substantially revises the tree of life.</title>
        <authorList>
            <person name="Parks D.H."/>
            <person name="Chuvochina M."/>
            <person name="Waite D.W."/>
            <person name="Rinke C."/>
            <person name="Skarshewski A."/>
            <person name="Chaumeil P.A."/>
            <person name="Hugenholtz P."/>
        </authorList>
    </citation>
    <scope>NUCLEOTIDE SEQUENCE [LARGE SCALE GENOMIC DNA]</scope>
    <source>
        <strain evidence="9">UBA9905</strain>
    </source>
</reference>
<evidence type="ECO:0000256" key="6">
    <source>
        <dbReference type="ARBA" id="ARBA00023136"/>
    </source>
</evidence>
<dbReference type="EMBL" id="LGGW01000052">
    <property type="protein sequence ID" value="KUK90086.1"/>
    <property type="molecule type" value="Genomic_DNA"/>
</dbReference>
<dbReference type="InterPro" id="IPR051393">
    <property type="entry name" value="ABC_transporter_permease"/>
</dbReference>
<dbReference type="CDD" id="cd06261">
    <property type="entry name" value="TM_PBP2"/>
    <property type="match status" value="1"/>
</dbReference>
<keyword evidence="5 7" id="KW-1133">Transmembrane helix</keyword>
<protein>
    <submittedName>
        <fullName evidence="11">Permease component of ABC-type sugar transporter</fullName>
    </submittedName>
    <submittedName>
        <fullName evidence="9">Sugar ABC transporter permease</fullName>
    </submittedName>
</protein>
<keyword evidence="11" id="KW-0762">Sugar transport</keyword>
<organism evidence="11 13">
    <name type="scientific">Mesotoga infera</name>
    <dbReference type="NCBI Taxonomy" id="1236046"/>
    <lineage>
        <taxon>Bacteria</taxon>
        <taxon>Thermotogati</taxon>
        <taxon>Thermotogota</taxon>
        <taxon>Thermotogae</taxon>
        <taxon>Kosmotogales</taxon>
        <taxon>Kosmotogaceae</taxon>
        <taxon>Mesotoga</taxon>
    </lineage>
</organism>
<dbReference type="GO" id="GO:0005886">
    <property type="term" value="C:plasma membrane"/>
    <property type="evidence" value="ECO:0007669"/>
    <property type="project" value="UniProtKB-SubCell"/>
</dbReference>
<evidence type="ECO:0000256" key="7">
    <source>
        <dbReference type="RuleBase" id="RU363032"/>
    </source>
</evidence>
<keyword evidence="2 7" id="KW-0813">Transport</keyword>
<dbReference type="AlphaFoldDB" id="A0A117M8F0"/>
<feature type="transmembrane region" description="Helical" evidence="7">
    <location>
        <begin position="257"/>
        <end position="279"/>
    </location>
</feature>
<dbReference type="InterPro" id="IPR000515">
    <property type="entry name" value="MetI-like"/>
</dbReference>
<comment type="caution">
    <text evidence="11">The sequence shown here is derived from an EMBL/GenBank/DDBJ whole genome shotgun (WGS) entry which is preliminary data.</text>
</comment>
<name>A0A117M8F0_9BACT</name>
<gene>
    <name evidence="9" type="ORF">DIT26_01980</name>
    <name evidence="10" type="ORF">XD86_0359</name>
    <name evidence="11" type="ORF">XE02_0702</name>
</gene>
<comment type="similarity">
    <text evidence="7">Belongs to the binding-protein-dependent transport system permease family.</text>
</comment>
<feature type="transmembrane region" description="Helical" evidence="7">
    <location>
        <begin position="103"/>
        <end position="123"/>
    </location>
</feature>
<dbReference type="GO" id="GO:0055085">
    <property type="term" value="P:transmembrane transport"/>
    <property type="evidence" value="ECO:0007669"/>
    <property type="project" value="InterPro"/>
</dbReference>
<dbReference type="Pfam" id="PF00528">
    <property type="entry name" value="BPD_transp_1"/>
    <property type="match status" value="1"/>
</dbReference>
<keyword evidence="3" id="KW-1003">Cell membrane</keyword>
<keyword evidence="4 7" id="KW-0812">Transmembrane</keyword>
<evidence type="ECO:0000313" key="13">
    <source>
        <dbReference type="Proteomes" id="UP000055014"/>
    </source>
</evidence>
<evidence type="ECO:0000256" key="2">
    <source>
        <dbReference type="ARBA" id="ARBA00022448"/>
    </source>
</evidence>
<keyword evidence="6 7" id="KW-0472">Membrane</keyword>
<dbReference type="Proteomes" id="UP000264215">
    <property type="component" value="Unassembled WGS sequence"/>
</dbReference>
<dbReference type="PATRIC" id="fig|1236046.5.peg.284"/>
<dbReference type="PANTHER" id="PTHR30193:SF37">
    <property type="entry name" value="INNER MEMBRANE ABC TRANSPORTER PERMEASE PROTEIN YCJO"/>
    <property type="match status" value="1"/>
</dbReference>
<evidence type="ECO:0000313" key="11">
    <source>
        <dbReference type="EMBL" id="KUK90086.1"/>
    </source>
</evidence>
<dbReference type="EMBL" id="DQBS01000049">
    <property type="protein sequence ID" value="HCO69348.1"/>
    <property type="molecule type" value="Genomic_DNA"/>
</dbReference>
<feature type="transmembrane region" description="Helical" evidence="7">
    <location>
        <begin position="70"/>
        <end position="91"/>
    </location>
</feature>
<comment type="subcellular location">
    <subcellularLocation>
        <location evidence="1 7">Cell membrane</location>
        <topology evidence="1 7">Multi-pass membrane protein</topology>
    </subcellularLocation>
</comment>